<evidence type="ECO:0000259" key="1">
    <source>
        <dbReference type="Pfam" id="PF02517"/>
    </source>
</evidence>
<dbReference type="AlphaFoldDB" id="A0A0C1Y8R1"/>
<reference evidence="2" key="1">
    <citation type="submission" date="2014-11" db="EMBL/GenBank/DDBJ databases">
        <authorList>
            <person name="Malar M.C."/>
            <person name="Sen D."/>
            <person name="Tripathy S."/>
        </authorList>
    </citation>
    <scope>NUCLEOTIDE SEQUENCE</scope>
    <source>
        <strain evidence="2">BDU141951</strain>
    </source>
</reference>
<gene>
    <name evidence="2" type="ORF">QQ91_017315</name>
</gene>
<evidence type="ECO:0000313" key="2">
    <source>
        <dbReference type="EMBL" id="NEV68861.1"/>
    </source>
</evidence>
<reference evidence="2" key="2">
    <citation type="journal article" date="2015" name="Genome Announc.">
        <title>Draft Genome Sequence of Filamentous Marine Cyanobacterium Lyngbya confervoides Strain BDU141951.</title>
        <authorList>
            <person name="Chandrababunaidu M.M."/>
            <person name="Sen D."/>
            <person name="Tripathy S."/>
        </authorList>
    </citation>
    <scope>NUCLEOTIDE SEQUENCE</scope>
    <source>
        <strain evidence="2">BDU141951</strain>
    </source>
</reference>
<proteinExistence type="predicted"/>
<dbReference type="GO" id="GO:0004175">
    <property type="term" value="F:endopeptidase activity"/>
    <property type="evidence" value="ECO:0007669"/>
    <property type="project" value="UniProtKB-ARBA"/>
</dbReference>
<dbReference type="GO" id="GO:0008237">
    <property type="term" value="F:metallopeptidase activity"/>
    <property type="evidence" value="ECO:0007669"/>
    <property type="project" value="UniProtKB-KW"/>
</dbReference>
<keyword evidence="2" id="KW-0378">Hydrolase</keyword>
<feature type="domain" description="CAAX prenyl protease 2/Lysostaphin resistance protein A-like" evidence="1">
    <location>
        <begin position="132"/>
        <end position="242"/>
    </location>
</feature>
<protein>
    <submittedName>
        <fullName evidence="2">CPBP family intramembrane metalloprotease</fullName>
    </submittedName>
</protein>
<sequence>MNRQFKLFALLWLLGMTGEVALLWADLPLPPGPLPLPLSTIKALMLLQGMVLLTIAVVLGVVLAPRVQLAAPWLEAIAQGMPLSQRALKPPLVWGAIGGLVSASLALLWLAGWQPALPPEFLTAAKTYQLPLFARILRGGMSEEILMRWGLMTLVVWLPWRIAQRQRDLPLHPGYYIAALSLTAVIFGVLHLPLAFLLSPTVTISLVVYIIGANAIVGAIAGYLYWQWGLEAAIIAHALFHVFVAMVEGWGWL</sequence>
<dbReference type="Pfam" id="PF02517">
    <property type="entry name" value="Rce1-like"/>
    <property type="match status" value="1"/>
</dbReference>
<reference evidence="2" key="3">
    <citation type="submission" date="2020-02" db="EMBL/GenBank/DDBJ databases">
        <authorList>
            <person name="Sarangi A.N."/>
            <person name="Ghosh S."/>
            <person name="Mukherjee M."/>
            <person name="Tripathy S."/>
        </authorList>
    </citation>
    <scope>NUCLEOTIDE SEQUENCE</scope>
    <source>
        <strain evidence="2">BDU141951</strain>
    </source>
</reference>
<keyword evidence="2" id="KW-0645">Protease</keyword>
<dbReference type="GO" id="GO:0080120">
    <property type="term" value="P:CAAX-box protein maturation"/>
    <property type="evidence" value="ECO:0007669"/>
    <property type="project" value="UniProtKB-ARBA"/>
</dbReference>
<dbReference type="EMBL" id="JTHE02000003">
    <property type="protein sequence ID" value="NEV68861.1"/>
    <property type="molecule type" value="Genomic_DNA"/>
</dbReference>
<name>A0A0C1Y8R1_9CYAN</name>
<accession>A0A0C1Y8R1</accession>
<dbReference type="InterPro" id="IPR003675">
    <property type="entry name" value="Rce1/LyrA-like_dom"/>
</dbReference>
<organism evidence="2">
    <name type="scientific">Lyngbya confervoides BDU141951</name>
    <dbReference type="NCBI Taxonomy" id="1574623"/>
    <lineage>
        <taxon>Bacteria</taxon>
        <taxon>Bacillati</taxon>
        <taxon>Cyanobacteriota</taxon>
        <taxon>Cyanophyceae</taxon>
        <taxon>Oscillatoriophycideae</taxon>
        <taxon>Oscillatoriales</taxon>
        <taxon>Microcoleaceae</taxon>
        <taxon>Lyngbya</taxon>
    </lineage>
</organism>
<comment type="caution">
    <text evidence="2">The sequence shown here is derived from an EMBL/GenBank/DDBJ whole genome shotgun (WGS) entry which is preliminary data.</text>
</comment>
<keyword evidence="2" id="KW-0482">Metalloprotease</keyword>